<accession>D4ZJ18</accession>
<name>D4ZJ18_SHEVD</name>
<dbReference type="AlphaFoldDB" id="D4ZJ18"/>
<gene>
    <name evidence="1" type="ordered locus">SVI_1696</name>
</gene>
<dbReference type="HOGENOM" id="CLU_3296443_0_0_6"/>
<evidence type="ECO:0000313" key="2">
    <source>
        <dbReference type="Proteomes" id="UP000002350"/>
    </source>
</evidence>
<dbReference type="KEGG" id="svo:SVI_1696"/>
<dbReference type="EMBL" id="AP011177">
    <property type="protein sequence ID" value="BAJ01667.1"/>
    <property type="molecule type" value="Genomic_DNA"/>
</dbReference>
<evidence type="ECO:0000313" key="1">
    <source>
        <dbReference type="EMBL" id="BAJ01667.1"/>
    </source>
</evidence>
<reference evidence="2" key="1">
    <citation type="journal article" date="2010" name="Mol. Biosyst.">
        <title>Complete genome sequence and comparative analysis of Shewanella violacea, a psychrophilic and piezophilic bacterium from deep sea floor sediments.</title>
        <authorList>
            <person name="Aono E."/>
            <person name="Baba T."/>
            <person name="Ara T."/>
            <person name="Nishi T."/>
            <person name="Nakamichi T."/>
            <person name="Inamoto E."/>
            <person name="Toyonaga H."/>
            <person name="Hasegawa M."/>
            <person name="Takai Y."/>
            <person name="Okumura Y."/>
            <person name="Baba M."/>
            <person name="Tomita M."/>
            <person name="Kato C."/>
            <person name="Oshima T."/>
            <person name="Nakasone K."/>
            <person name="Mori H."/>
        </authorList>
    </citation>
    <scope>NUCLEOTIDE SEQUENCE [LARGE SCALE GENOMIC DNA]</scope>
    <source>
        <strain evidence="2">JCM 10179 / CIP 106290 / LMG 19151 / DSS12</strain>
    </source>
</reference>
<proteinExistence type="predicted"/>
<dbReference type="Proteomes" id="UP000002350">
    <property type="component" value="Chromosome"/>
</dbReference>
<keyword evidence="2" id="KW-1185">Reference proteome</keyword>
<organism evidence="1 2">
    <name type="scientific">Shewanella violacea (strain JCM 10179 / CIP 106290 / LMG 19151 / DSS12)</name>
    <dbReference type="NCBI Taxonomy" id="637905"/>
    <lineage>
        <taxon>Bacteria</taxon>
        <taxon>Pseudomonadati</taxon>
        <taxon>Pseudomonadota</taxon>
        <taxon>Gammaproteobacteria</taxon>
        <taxon>Alteromonadales</taxon>
        <taxon>Shewanellaceae</taxon>
        <taxon>Shewanella</taxon>
    </lineage>
</organism>
<protein>
    <submittedName>
        <fullName evidence="1">Uncharacterized protein</fullName>
    </submittedName>
</protein>
<sequence length="40" mass="4533">MMIVSILKQCIGSLNFFIELTLFLIAKNKPVPVDNLALFH</sequence>